<dbReference type="CDD" id="cd03224">
    <property type="entry name" value="ABC_TM1139_LivF_branched"/>
    <property type="match status" value="1"/>
</dbReference>
<feature type="domain" description="ABC transporter" evidence="7">
    <location>
        <begin position="5"/>
        <end position="232"/>
    </location>
</feature>
<keyword evidence="4 8" id="KW-0067">ATP-binding</keyword>
<dbReference type="PROSITE" id="PS50893">
    <property type="entry name" value="ABC_TRANSPORTER_2"/>
    <property type="match status" value="1"/>
</dbReference>
<dbReference type="InterPro" id="IPR027417">
    <property type="entry name" value="P-loop_NTPase"/>
</dbReference>
<dbReference type="Proteomes" id="UP001314635">
    <property type="component" value="Unassembled WGS sequence"/>
</dbReference>
<dbReference type="PANTHER" id="PTHR43820">
    <property type="entry name" value="HIGH-AFFINITY BRANCHED-CHAIN AMINO ACID TRANSPORT ATP-BINDING PROTEIN LIVF"/>
    <property type="match status" value="1"/>
</dbReference>
<sequence length="238" mass="25503">MTDLLAIENLRAGYGQAVVLPNMSLRLPEGQVLALLGRNGTGKTTLINSIVGVTRRFSGKIALAGTDISGLRADQRARAGIGWVPQERNIFRSLTVEENMTAVAQPGPWTVERVYAMFPRLKERRNNFGNQLSGGEQQMLAIGRALTLNPKVLLLDEPTEGLAPIIVEELLTAIGTISRAGGLCSIIVEQHAQKLLTLADRVVILERGTIVHDAPSSALKADPAPLERHLGVASAAAH</sequence>
<dbReference type="Gene3D" id="3.40.50.300">
    <property type="entry name" value="P-loop containing nucleotide triphosphate hydrolases"/>
    <property type="match status" value="1"/>
</dbReference>
<evidence type="ECO:0000259" key="7">
    <source>
        <dbReference type="PROSITE" id="PS50893"/>
    </source>
</evidence>
<dbReference type="InterPro" id="IPR003593">
    <property type="entry name" value="AAA+_ATPase"/>
</dbReference>
<keyword evidence="5" id="KW-0029">Amino-acid transport</keyword>
<dbReference type="EMBL" id="JAFCLK010000013">
    <property type="protein sequence ID" value="MBR1137155.1"/>
    <property type="molecule type" value="Genomic_DNA"/>
</dbReference>
<dbReference type="InterPro" id="IPR052156">
    <property type="entry name" value="BCAA_Transport_ATP-bd_LivF"/>
</dbReference>
<evidence type="ECO:0000256" key="2">
    <source>
        <dbReference type="ARBA" id="ARBA00022448"/>
    </source>
</evidence>
<gene>
    <name evidence="8" type="ORF">JQ619_15385</name>
</gene>
<evidence type="ECO:0000313" key="9">
    <source>
        <dbReference type="Proteomes" id="UP001314635"/>
    </source>
</evidence>
<evidence type="ECO:0000256" key="4">
    <source>
        <dbReference type="ARBA" id="ARBA00022840"/>
    </source>
</evidence>
<dbReference type="SUPFAM" id="SSF52540">
    <property type="entry name" value="P-loop containing nucleoside triphosphate hydrolases"/>
    <property type="match status" value="1"/>
</dbReference>
<proteinExistence type="inferred from homology"/>
<keyword evidence="9" id="KW-1185">Reference proteome</keyword>
<evidence type="ECO:0000256" key="1">
    <source>
        <dbReference type="ARBA" id="ARBA00005417"/>
    </source>
</evidence>
<evidence type="ECO:0000256" key="6">
    <source>
        <dbReference type="ARBA" id="ARBA00024722"/>
    </source>
</evidence>
<dbReference type="RefSeq" id="WP_012045615.1">
    <property type="nucleotide sequence ID" value="NZ_JABFDP010000024.1"/>
</dbReference>
<dbReference type="InterPro" id="IPR017871">
    <property type="entry name" value="ABC_transporter-like_CS"/>
</dbReference>
<reference evidence="9" key="1">
    <citation type="journal article" date="2021" name="ISME J.">
        <title>Evolutionary origin and ecological implication of a unique nif island in free-living Bradyrhizobium lineages.</title>
        <authorList>
            <person name="Tao J."/>
        </authorList>
    </citation>
    <scope>NUCLEOTIDE SEQUENCE [LARGE SCALE GENOMIC DNA]</scope>
    <source>
        <strain evidence="9">SZCCT0094</strain>
    </source>
</reference>
<evidence type="ECO:0000313" key="8">
    <source>
        <dbReference type="EMBL" id="MBR1137155.1"/>
    </source>
</evidence>
<evidence type="ECO:0000256" key="3">
    <source>
        <dbReference type="ARBA" id="ARBA00022741"/>
    </source>
</evidence>
<dbReference type="PANTHER" id="PTHR43820:SF2">
    <property type="entry name" value="ABC TRANSPORTER ATP-BINDING PROTEIN"/>
    <property type="match status" value="1"/>
</dbReference>
<organism evidence="8 9">
    <name type="scientific">Bradyrhizobium denitrificans</name>
    <dbReference type="NCBI Taxonomy" id="2734912"/>
    <lineage>
        <taxon>Bacteria</taxon>
        <taxon>Pseudomonadati</taxon>
        <taxon>Pseudomonadota</taxon>
        <taxon>Alphaproteobacteria</taxon>
        <taxon>Hyphomicrobiales</taxon>
        <taxon>Nitrobacteraceae</taxon>
        <taxon>Bradyrhizobium</taxon>
    </lineage>
</organism>
<dbReference type="GO" id="GO:0005524">
    <property type="term" value="F:ATP binding"/>
    <property type="evidence" value="ECO:0007669"/>
    <property type="project" value="UniProtKB-KW"/>
</dbReference>
<dbReference type="PROSITE" id="PS00211">
    <property type="entry name" value="ABC_TRANSPORTER_1"/>
    <property type="match status" value="1"/>
</dbReference>
<keyword evidence="2" id="KW-0813">Transport</keyword>
<keyword evidence="3" id="KW-0547">Nucleotide-binding</keyword>
<dbReference type="InterPro" id="IPR003439">
    <property type="entry name" value="ABC_transporter-like_ATP-bd"/>
</dbReference>
<comment type="function">
    <text evidence="6">Involved in beta-(1--&gt;2)glucan export. Transmembrane domains (TMD) form a pore in the inner membrane and the ATP-binding domain (NBD) is responsible for energy generation.</text>
</comment>
<dbReference type="SMART" id="SM00382">
    <property type="entry name" value="AAA"/>
    <property type="match status" value="1"/>
</dbReference>
<dbReference type="Pfam" id="PF00005">
    <property type="entry name" value="ABC_tran"/>
    <property type="match status" value="1"/>
</dbReference>
<accession>A0ABS5G7K3</accession>
<protein>
    <submittedName>
        <fullName evidence="8">ABC transporter ATP-binding protein</fullName>
    </submittedName>
</protein>
<name>A0ABS5G7K3_9BRAD</name>
<comment type="similarity">
    <text evidence="1">Belongs to the ABC transporter superfamily.</text>
</comment>
<evidence type="ECO:0000256" key="5">
    <source>
        <dbReference type="ARBA" id="ARBA00022970"/>
    </source>
</evidence>
<comment type="caution">
    <text evidence="8">The sequence shown here is derived from an EMBL/GenBank/DDBJ whole genome shotgun (WGS) entry which is preliminary data.</text>
</comment>